<feature type="transmembrane region" description="Helical" evidence="7">
    <location>
        <begin position="315"/>
        <end position="336"/>
    </location>
</feature>
<evidence type="ECO:0000256" key="4">
    <source>
        <dbReference type="ARBA" id="ARBA00022692"/>
    </source>
</evidence>
<name>A0A318J325_9BURK</name>
<organism evidence="9 10">
    <name type="scientific">Undibacterium pigrum</name>
    <dbReference type="NCBI Taxonomy" id="401470"/>
    <lineage>
        <taxon>Bacteria</taxon>
        <taxon>Pseudomonadati</taxon>
        <taxon>Pseudomonadota</taxon>
        <taxon>Betaproteobacteria</taxon>
        <taxon>Burkholderiales</taxon>
        <taxon>Oxalobacteraceae</taxon>
        <taxon>Undibacterium</taxon>
    </lineage>
</organism>
<dbReference type="InterPro" id="IPR020846">
    <property type="entry name" value="MFS_dom"/>
</dbReference>
<feature type="domain" description="Major facilitator superfamily (MFS) profile" evidence="8">
    <location>
        <begin position="27"/>
        <end position="403"/>
    </location>
</feature>
<keyword evidence="2" id="KW-0813">Transport</keyword>
<evidence type="ECO:0000259" key="8">
    <source>
        <dbReference type="PROSITE" id="PS50850"/>
    </source>
</evidence>
<feature type="transmembrane region" description="Helical" evidence="7">
    <location>
        <begin position="348"/>
        <end position="371"/>
    </location>
</feature>
<dbReference type="Proteomes" id="UP000247792">
    <property type="component" value="Unassembled WGS sequence"/>
</dbReference>
<evidence type="ECO:0000256" key="2">
    <source>
        <dbReference type="ARBA" id="ARBA00022448"/>
    </source>
</evidence>
<keyword evidence="3" id="KW-1003">Cell membrane</keyword>
<dbReference type="EMBL" id="QJKB01000006">
    <property type="protein sequence ID" value="PXX42036.1"/>
    <property type="molecule type" value="Genomic_DNA"/>
</dbReference>
<feature type="transmembrane region" description="Helical" evidence="7">
    <location>
        <begin position="95"/>
        <end position="114"/>
    </location>
</feature>
<dbReference type="PANTHER" id="PTHR23517">
    <property type="entry name" value="RESISTANCE PROTEIN MDTM, PUTATIVE-RELATED-RELATED"/>
    <property type="match status" value="1"/>
</dbReference>
<dbReference type="AlphaFoldDB" id="A0A318J325"/>
<gene>
    <name evidence="9" type="ORF">DFR42_106215</name>
</gene>
<sequence>MTIATSSDASPLSEQEPAGMSREEISSSASLASIFALRMLGLFLILPVFAIHAKTLPDGDNASLVGLAMGMYGLSQAFGQIPFGIASDKFGRKRIIVIGLLLFAIGAFVAASATTVVGVIIGRGIQGAGAISAAITALIADTTREEHRTKAMAMVGGSIGLTFAFSLVAAPLLYQSIGMSGIFAMTGVLSLVGIAVVLFITPEAPAIRHAPVPLSVVLKNTELMRLNYGVFALHLTQMAMFVVVPAALVQYADLPVAAHWKVYLPVMFASFIAMLPAIFIGEKFGKMKQVFVAAIALLLVVELGLWQYLQSPAMLVGLLFAFFIAFNILEACQPSLVSRIAPPAAKGAALGVYNTLQALGLFCGGLLGGWLKQSFTPSSVFVVSSVLTAAWLIIAINMPNIPKRSKTVAAVKA</sequence>
<feature type="transmembrane region" description="Helical" evidence="7">
    <location>
        <begin position="290"/>
        <end position="309"/>
    </location>
</feature>
<keyword evidence="5 7" id="KW-1133">Transmembrane helix</keyword>
<accession>A0A318J325</accession>
<dbReference type="Pfam" id="PF07690">
    <property type="entry name" value="MFS_1"/>
    <property type="match status" value="1"/>
</dbReference>
<dbReference type="InterPro" id="IPR036259">
    <property type="entry name" value="MFS_trans_sf"/>
</dbReference>
<evidence type="ECO:0000256" key="7">
    <source>
        <dbReference type="SAM" id="Phobius"/>
    </source>
</evidence>
<dbReference type="GO" id="GO:0022857">
    <property type="term" value="F:transmembrane transporter activity"/>
    <property type="evidence" value="ECO:0007669"/>
    <property type="project" value="InterPro"/>
</dbReference>
<dbReference type="Gene3D" id="1.20.1250.20">
    <property type="entry name" value="MFS general substrate transporter like domains"/>
    <property type="match status" value="1"/>
</dbReference>
<dbReference type="OrthoDB" id="9764259at2"/>
<evidence type="ECO:0000256" key="1">
    <source>
        <dbReference type="ARBA" id="ARBA00004651"/>
    </source>
</evidence>
<dbReference type="SUPFAM" id="SSF103473">
    <property type="entry name" value="MFS general substrate transporter"/>
    <property type="match status" value="1"/>
</dbReference>
<dbReference type="CDD" id="cd17472">
    <property type="entry name" value="MFS_YajR_like"/>
    <property type="match status" value="1"/>
</dbReference>
<dbReference type="GO" id="GO:0005886">
    <property type="term" value="C:plasma membrane"/>
    <property type="evidence" value="ECO:0007669"/>
    <property type="project" value="UniProtKB-SubCell"/>
</dbReference>
<feature type="transmembrane region" description="Helical" evidence="7">
    <location>
        <begin position="120"/>
        <end position="140"/>
    </location>
</feature>
<feature type="transmembrane region" description="Helical" evidence="7">
    <location>
        <begin position="62"/>
        <end position="83"/>
    </location>
</feature>
<feature type="transmembrane region" description="Helical" evidence="7">
    <location>
        <begin position="228"/>
        <end position="250"/>
    </location>
</feature>
<dbReference type="InterPro" id="IPR050171">
    <property type="entry name" value="MFS_Transporters"/>
</dbReference>
<feature type="transmembrane region" description="Helical" evidence="7">
    <location>
        <begin position="152"/>
        <end position="174"/>
    </location>
</feature>
<evidence type="ECO:0000256" key="3">
    <source>
        <dbReference type="ARBA" id="ARBA00022475"/>
    </source>
</evidence>
<proteinExistence type="predicted"/>
<dbReference type="PANTHER" id="PTHR23517:SF2">
    <property type="entry name" value="MULTIDRUG RESISTANCE PROTEIN MDTH"/>
    <property type="match status" value="1"/>
</dbReference>
<feature type="transmembrane region" description="Helical" evidence="7">
    <location>
        <begin position="180"/>
        <end position="200"/>
    </location>
</feature>
<protein>
    <submittedName>
        <fullName evidence="9">Putative MFS family arabinose efflux permease</fullName>
    </submittedName>
</protein>
<evidence type="ECO:0000256" key="5">
    <source>
        <dbReference type="ARBA" id="ARBA00022989"/>
    </source>
</evidence>
<reference evidence="9 10" key="1">
    <citation type="submission" date="2018-05" db="EMBL/GenBank/DDBJ databases">
        <title>Genomic Encyclopedia of Type Strains, Phase IV (KMG-IV): sequencing the most valuable type-strain genomes for metagenomic binning, comparative biology and taxonomic classification.</title>
        <authorList>
            <person name="Goeker M."/>
        </authorList>
    </citation>
    <scope>NUCLEOTIDE SEQUENCE [LARGE SCALE GENOMIC DNA]</scope>
    <source>
        <strain evidence="9 10">DSM 19792</strain>
    </source>
</reference>
<keyword evidence="4 7" id="KW-0812">Transmembrane</keyword>
<feature type="transmembrane region" description="Helical" evidence="7">
    <location>
        <begin position="377"/>
        <end position="396"/>
    </location>
</feature>
<feature type="transmembrane region" description="Helical" evidence="7">
    <location>
        <begin position="29"/>
        <end position="50"/>
    </location>
</feature>
<dbReference type="PROSITE" id="PS50850">
    <property type="entry name" value="MFS"/>
    <property type="match status" value="1"/>
</dbReference>
<feature type="transmembrane region" description="Helical" evidence="7">
    <location>
        <begin position="262"/>
        <end position="281"/>
    </location>
</feature>
<comment type="caution">
    <text evidence="9">The sequence shown here is derived from an EMBL/GenBank/DDBJ whole genome shotgun (WGS) entry which is preliminary data.</text>
</comment>
<evidence type="ECO:0000256" key="6">
    <source>
        <dbReference type="ARBA" id="ARBA00023136"/>
    </source>
</evidence>
<comment type="subcellular location">
    <subcellularLocation>
        <location evidence="1">Cell membrane</location>
        <topology evidence="1">Multi-pass membrane protein</topology>
    </subcellularLocation>
</comment>
<dbReference type="InterPro" id="IPR011701">
    <property type="entry name" value="MFS"/>
</dbReference>
<evidence type="ECO:0000313" key="10">
    <source>
        <dbReference type="Proteomes" id="UP000247792"/>
    </source>
</evidence>
<keyword evidence="6 7" id="KW-0472">Membrane</keyword>
<keyword evidence="10" id="KW-1185">Reference proteome</keyword>
<evidence type="ECO:0000313" key="9">
    <source>
        <dbReference type="EMBL" id="PXX42036.1"/>
    </source>
</evidence>